<organism evidence="1 2">
    <name type="scientific">Luteipulveratus mongoliensis</name>
    <dbReference type="NCBI Taxonomy" id="571913"/>
    <lineage>
        <taxon>Bacteria</taxon>
        <taxon>Bacillati</taxon>
        <taxon>Actinomycetota</taxon>
        <taxon>Actinomycetes</taxon>
        <taxon>Micrococcales</taxon>
        <taxon>Dermacoccaceae</taxon>
        <taxon>Luteipulveratus</taxon>
    </lineage>
</organism>
<sequence>MRWDVSDAELSKILYDYSKDAKAATGSSDGGALLTVHIEETLRTTTTSGALEKTRNGFAVEPSTT</sequence>
<accession>A0A0K1JNE1</accession>
<dbReference type="Proteomes" id="UP000066480">
    <property type="component" value="Chromosome"/>
</dbReference>
<dbReference type="EMBL" id="CP011112">
    <property type="protein sequence ID" value="AKU18211.1"/>
    <property type="molecule type" value="Genomic_DNA"/>
</dbReference>
<dbReference type="RefSeq" id="WP_052595761.1">
    <property type="nucleotide sequence ID" value="NZ_CP011112.1"/>
</dbReference>
<keyword evidence="2" id="KW-1185">Reference proteome</keyword>
<name>A0A0K1JNE1_9MICO</name>
<dbReference type="KEGG" id="lmoi:VV02_24100"/>
<protein>
    <submittedName>
        <fullName evidence="1">Uncharacterized protein</fullName>
    </submittedName>
</protein>
<reference evidence="1 2" key="1">
    <citation type="submission" date="2015-03" db="EMBL/GenBank/DDBJ databases">
        <title>Luteipulveratus halotolerans sp. nov., a novel actinobacterium (Dermacoccaceae) from Sarawak, Malaysia.</title>
        <authorList>
            <person name="Juboi H."/>
            <person name="Basik A."/>
            <person name="Shamsul S.S."/>
            <person name="Arnold P."/>
            <person name="Schmitt E.K."/>
            <person name="Sanglier J.-J."/>
            <person name="Yeo T."/>
        </authorList>
    </citation>
    <scope>NUCLEOTIDE SEQUENCE [LARGE SCALE GENOMIC DNA]</scope>
    <source>
        <strain evidence="1 2">MN07-A0370</strain>
    </source>
</reference>
<dbReference type="AlphaFoldDB" id="A0A0K1JNE1"/>
<gene>
    <name evidence="1" type="ORF">VV02_24100</name>
</gene>
<evidence type="ECO:0000313" key="2">
    <source>
        <dbReference type="Proteomes" id="UP000066480"/>
    </source>
</evidence>
<evidence type="ECO:0000313" key="1">
    <source>
        <dbReference type="EMBL" id="AKU18211.1"/>
    </source>
</evidence>
<proteinExistence type="predicted"/>